<reference evidence="2" key="1">
    <citation type="submission" date="2021-03" db="EMBL/GenBank/DDBJ databases">
        <authorList>
            <person name="Li Z."/>
            <person name="Yang C."/>
        </authorList>
    </citation>
    <scope>NUCLEOTIDE SEQUENCE</scope>
    <source>
        <strain evidence="2">Dzin_1.0</strain>
        <tissue evidence="2">Leaf</tissue>
    </source>
</reference>
<dbReference type="EMBL" id="JAGGNH010000009">
    <property type="protein sequence ID" value="KAJ0963135.1"/>
    <property type="molecule type" value="Genomic_DNA"/>
</dbReference>
<feature type="region of interest" description="Disordered" evidence="1">
    <location>
        <begin position="1"/>
        <end position="42"/>
    </location>
</feature>
<gene>
    <name evidence="2" type="ORF">J5N97_028257</name>
</gene>
<name>A0A9D5H4J0_9LILI</name>
<keyword evidence="3" id="KW-1185">Reference proteome</keyword>
<accession>A0A9D5H4J0</accession>
<feature type="compositionally biased region" description="Low complexity" evidence="1">
    <location>
        <begin position="17"/>
        <end position="34"/>
    </location>
</feature>
<sequence>MAVKGKGKEIAGKTPMASHTSSSSGKRKASAGSGLNRKKRRPGVLQFFDVSAVDAGCDGAESDEEDAGDDLDRDFIEDEAIEPGDLKELEKPINFHFL</sequence>
<dbReference type="AlphaFoldDB" id="A0A9D5H4J0"/>
<protein>
    <submittedName>
        <fullName evidence="2">Uncharacterized protein</fullName>
    </submittedName>
</protein>
<organism evidence="2 3">
    <name type="scientific">Dioscorea zingiberensis</name>
    <dbReference type="NCBI Taxonomy" id="325984"/>
    <lineage>
        <taxon>Eukaryota</taxon>
        <taxon>Viridiplantae</taxon>
        <taxon>Streptophyta</taxon>
        <taxon>Embryophyta</taxon>
        <taxon>Tracheophyta</taxon>
        <taxon>Spermatophyta</taxon>
        <taxon>Magnoliopsida</taxon>
        <taxon>Liliopsida</taxon>
        <taxon>Dioscoreales</taxon>
        <taxon>Dioscoreaceae</taxon>
        <taxon>Dioscorea</taxon>
    </lineage>
</organism>
<evidence type="ECO:0000313" key="2">
    <source>
        <dbReference type="EMBL" id="KAJ0963135.1"/>
    </source>
</evidence>
<dbReference type="Proteomes" id="UP001085076">
    <property type="component" value="Miscellaneous, Linkage group lg09"/>
</dbReference>
<evidence type="ECO:0000313" key="3">
    <source>
        <dbReference type="Proteomes" id="UP001085076"/>
    </source>
</evidence>
<comment type="caution">
    <text evidence="2">The sequence shown here is derived from an EMBL/GenBank/DDBJ whole genome shotgun (WGS) entry which is preliminary data.</text>
</comment>
<evidence type="ECO:0000256" key="1">
    <source>
        <dbReference type="SAM" id="MobiDB-lite"/>
    </source>
</evidence>
<reference evidence="2" key="2">
    <citation type="journal article" date="2022" name="Hortic Res">
        <title>The genome of Dioscorea zingiberensis sheds light on the biosynthesis, origin and evolution of the medicinally important diosgenin saponins.</title>
        <authorList>
            <person name="Li Y."/>
            <person name="Tan C."/>
            <person name="Li Z."/>
            <person name="Guo J."/>
            <person name="Li S."/>
            <person name="Chen X."/>
            <person name="Wang C."/>
            <person name="Dai X."/>
            <person name="Yang H."/>
            <person name="Song W."/>
            <person name="Hou L."/>
            <person name="Xu J."/>
            <person name="Tong Z."/>
            <person name="Xu A."/>
            <person name="Yuan X."/>
            <person name="Wang W."/>
            <person name="Yang Q."/>
            <person name="Chen L."/>
            <person name="Sun Z."/>
            <person name="Wang K."/>
            <person name="Pan B."/>
            <person name="Chen J."/>
            <person name="Bao Y."/>
            <person name="Liu F."/>
            <person name="Qi X."/>
            <person name="Gang D.R."/>
            <person name="Wen J."/>
            <person name="Li J."/>
        </authorList>
    </citation>
    <scope>NUCLEOTIDE SEQUENCE</scope>
    <source>
        <strain evidence="2">Dzin_1.0</strain>
    </source>
</reference>
<feature type="compositionally biased region" description="Basic and acidic residues" evidence="1">
    <location>
        <begin position="1"/>
        <end position="11"/>
    </location>
</feature>
<proteinExistence type="predicted"/>